<dbReference type="Proteomes" id="UP001428341">
    <property type="component" value="Unassembled WGS sequence"/>
</dbReference>
<evidence type="ECO:0000259" key="4">
    <source>
        <dbReference type="PROSITE" id="PS50102"/>
    </source>
</evidence>
<dbReference type="SUPFAM" id="SSF54928">
    <property type="entry name" value="RNA-binding domain, RBD"/>
    <property type="match status" value="1"/>
</dbReference>
<keyword evidence="3" id="KW-0812">Transmembrane</keyword>
<dbReference type="InterPro" id="IPR000504">
    <property type="entry name" value="RRM_dom"/>
</dbReference>
<dbReference type="PANTHER" id="PTHR10501">
    <property type="entry name" value="U1 SMALL NUCLEAR RIBONUCLEOPROTEIN A/U2 SMALL NUCLEAR RIBONUCLEOPROTEIN B"/>
    <property type="match status" value="1"/>
</dbReference>
<evidence type="ECO:0000256" key="1">
    <source>
        <dbReference type="ARBA" id="ARBA00022884"/>
    </source>
</evidence>
<evidence type="ECO:0000256" key="3">
    <source>
        <dbReference type="SAM" id="Phobius"/>
    </source>
</evidence>
<evidence type="ECO:0000313" key="6">
    <source>
        <dbReference type="Proteomes" id="UP001428341"/>
    </source>
</evidence>
<evidence type="ECO:0000256" key="2">
    <source>
        <dbReference type="PROSITE-ProRule" id="PRU00176"/>
    </source>
</evidence>
<reference evidence="5 6" key="1">
    <citation type="submission" date="2024-05" db="EMBL/GenBank/DDBJ databases">
        <title>Haplotype-resolved chromosome-level genome assembly of Huyou (Citrus changshanensis).</title>
        <authorList>
            <person name="Miao C."/>
            <person name="Chen W."/>
            <person name="Wu Y."/>
            <person name="Wang L."/>
            <person name="Zhao S."/>
            <person name="Grierson D."/>
            <person name="Xu C."/>
            <person name="Chen K."/>
        </authorList>
    </citation>
    <scope>NUCLEOTIDE SEQUENCE [LARGE SCALE GENOMIC DNA]</scope>
    <source>
        <strain evidence="5">01-14</strain>
        <tissue evidence="5">Leaf</tissue>
    </source>
</reference>
<accession>A0AAP0QNK5</accession>
<dbReference type="EMBL" id="JBCGBO010000004">
    <property type="protein sequence ID" value="KAK9210189.1"/>
    <property type="molecule type" value="Genomic_DNA"/>
</dbReference>
<keyword evidence="1 2" id="KW-0694">RNA-binding</keyword>
<protein>
    <recommendedName>
        <fullName evidence="4">RRM domain-containing protein</fullName>
    </recommendedName>
</protein>
<dbReference type="PROSITE" id="PS50102">
    <property type="entry name" value="RRM"/>
    <property type="match status" value="1"/>
</dbReference>
<comment type="caution">
    <text evidence="5">The sequence shown here is derived from an EMBL/GenBank/DDBJ whole genome shotgun (WGS) entry which is preliminary data.</text>
</comment>
<organism evidence="5 6">
    <name type="scientific">Citrus x changshan-huyou</name>
    <dbReference type="NCBI Taxonomy" id="2935761"/>
    <lineage>
        <taxon>Eukaryota</taxon>
        <taxon>Viridiplantae</taxon>
        <taxon>Streptophyta</taxon>
        <taxon>Embryophyta</taxon>
        <taxon>Tracheophyta</taxon>
        <taxon>Spermatophyta</taxon>
        <taxon>Magnoliopsida</taxon>
        <taxon>eudicotyledons</taxon>
        <taxon>Gunneridae</taxon>
        <taxon>Pentapetalae</taxon>
        <taxon>rosids</taxon>
        <taxon>malvids</taxon>
        <taxon>Sapindales</taxon>
        <taxon>Rutaceae</taxon>
        <taxon>Aurantioideae</taxon>
        <taxon>Citrus</taxon>
    </lineage>
</organism>
<keyword evidence="6" id="KW-1185">Reference proteome</keyword>
<dbReference type="GO" id="GO:0003723">
    <property type="term" value="F:RNA binding"/>
    <property type="evidence" value="ECO:0007669"/>
    <property type="project" value="UniProtKB-UniRule"/>
</dbReference>
<feature type="domain" description="RRM" evidence="4">
    <location>
        <begin position="141"/>
        <end position="238"/>
    </location>
</feature>
<dbReference type="Gene3D" id="3.30.70.330">
    <property type="match status" value="1"/>
</dbReference>
<proteinExistence type="predicted"/>
<name>A0AAP0QNK5_9ROSI</name>
<dbReference type="InterPro" id="IPR012677">
    <property type="entry name" value="Nucleotide-bd_a/b_plait_sf"/>
</dbReference>
<feature type="transmembrane region" description="Helical" evidence="3">
    <location>
        <begin position="164"/>
        <end position="189"/>
    </location>
</feature>
<keyword evidence="3" id="KW-1133">Transmembrane helix</keyword>
<dbReference type="Pfam" id="PF00076">
    <property type="entry name" value="RRM_1"/>
    <property type="match status" value="1"/>
</dbReference>
<keyword evidence="3" id="KW-0472">Membrane</keyword>
<dbReference type="InterPro" id="IPR035979">
    <property type="entry name" value="RBD_domain_sf"/>
</dbReference>
<gene>
    <name evidence="5" type="ORF">WN944_002558</name>
</gene>
<evidence type="ECO:0000313" key="5">
    <source>
        <dbReference type="EMBL" id="KAK9210189.1"/>
    </source>
</evidence>
<sequence length="253" mass="27433">MGDPFHRYDTPADRASSVARPSFAGYLTSEAPSLTSQQPLSSNGFRGASDFLHREVTPMRPGALGLVDTAGVGVHPEPGMVGITAVASVKGYSSPLPDPNLIGQRRDIAPAINPTIPDVINGVPSSLRNNVGSPLKKGESNLLFVDGLPTDCTRREEKKLENALKFHSIAIVTFNLSGFLYFISLSTFLTTGDRAMVLCFVEFDDPKCARTAMDALYGYKFDDKKPDSPTLKIQFAHFPFHLPSDGDEKCTPR</sequence>
<dbReference type="AlphaFoldDB" id="A0AAP0QNK5"/>